<name>A0A0A8ZSU7_ARUDO</name>
<protein>
    <submittedName>
        <fullName evidence="1">Uncharacterized protein</fullName>
    </submittedName>
</protein>
<sequence length="64" mass="7592">MKNSSIYHTRSRNNQDYTNILFMWLLSQFTYDPHSQTKQLSHTTSAEVITWCTSMGLEFLQVFL</sequence>
<proteinExistence type="predicted"/>
<dbReference type="AlphaFoldDB" id="A0A0A8ZSU7"/>
<organism evidence="1">
    <name type="scientific">Arundo donax</name>
    <name type="common">Giant reed</name>
    <name type="synonym">Donax arundinaceus</name>
    <dbReference type="NCBI Taxonomy" id="35708"/>
    <lineage>
        <taxon>Eukaryota</taxon>
        <taxon>Viridiplantae</taxon>
        <taxon>Streptophyta</taxon>
        <taxon>Embryophyta</taxon>
        <taxon>Tracheophyta</taxon>
        <taxon>Spermatophyta</taxon>
        <taxon>Magnoliopsida</taxon>
        <taxon>Liliopsida</taxon>
        <taxon>Poales</taxon>
        <taxon>Poaceae</taxon>
        <taxon>PACMAD clade</taxon>
        <taxon>Arundinoideae</taxon>
        <taxon>Arundineae</taxon>
        <taxon>Arundo</taxon>
    </lineage>
</organism>
<evidence type="ECO:0000313" key="1">
    <source>
        <dbReference type="EMBL" id="JAD39845.1"/>
    </source>
</evidence>
<reference evidence="1" key="2">
    <citation type="journal article" date="2015" name="Data Brief">
        <title>Shoot transcriptome of the giant reed, Arundo donax.</title>
        <authorList>
            <person name="Barrero R.A."/>
            <person name="Guerrero F.D."/>
            <person name="Moolhuijzen P."/>
            <person name="Goolsby J.A."/>
            <person name="Tidwell J."/>
            <person name="Bellgard S.E."/>
            <person name="Bellgard M.I."/>
        </authorList>
    </citation>
    <scope>NUCLEOTIDE SEQUENCE</scope>
    <source>
        <tissue evidence="1">Shoot tissue taken approximately 20 cm above the soil surface</tissue>
    </source>
</reference>
<reference evidence="1" key="1">
    <citation type="submission" date="2014-09" db="EMBL/GenBank/DDBJ databases">
        <authorList>
            <person name="Magalhaes I.L.F."/>
            <person name="Oliveira U."/>
            <person name="Santos F.R."/>
            <person name="Vidigal T.H.D.A."/>
            <person name="Brescovit A.D."/>
            <person name="Santos A.J."/>
        </authorList>
    </citation>
    <scope>NUCLEOTIDE SEQUENCE</scope>
    <source>
        <tissue evidence="1">Shoot tissue taken approximately 20 cm above the soil surface</tissue>
    </source>
</reference>
<dbReference type="EMBL" id="GBRH01258050">
    <property type="protein sequence ID" value="JAD39845.1"/>
    <property type="molecule type" value="Transcribed_RNA"/>
</dbReference>
<accession>A0A0A8ZSU7</accession>